<dbReference type="SUPFAM" id="SSF55781">
    <property type="entry name" value="GAF domain-like"/>
    <property type="match status" value="1"/>
</dbReference>
<dbReference type="InterPro" id="IPR014757">
    <property type="entry name" value="Tscrpt_reg_IclR_C"/>
</dbReference>
<dbReference type="RefSeq" id="WP_246909522.1">
    <property type="nucleotide sequence ID" value="NZ_JALJRB010000014.1"/>
</dbReference>
<dbReference type="Pfam" id="PF01614">
    <property type="entry name" value="IclR_C"/>
    <property type="match status" value="1"/>
</dbReference>
<protein>
    <submittedName>
        <fullName evidence="6">IclR family transcriptional regulator</fullName>
    </submittedName>
</protein>
<evidence type="ECO:0000256" key="1">
    <source>
        <dbReference type="ARBA" id="ARBA00023015"/>
    </source>
</evidence>
<name>A0AA41UJS7_9BACT</name>
<gene>
    <name evidence="6" type="ORF">MRX98_13210</name>
</gene>
<sequence length="256" mass="27699">MLVNLSAKTTRESGGKQAGVQSIRRALAVIQVVADHNRSGVGLSKIAGEVGLTPSTTHRIAAVLVDEGILSHNGATKLYHLGIGLYLLGSSARQYQVRDIYRDTLEKIAEQTGDTVFLIMQSGYDALCVDRVVGNTPIQILSLNIGERRPLGVGAGSLAILASLPGDQRERIMRHNRRRYAAYPGYSPDDLARMIKMYREQGFVVNTVTPYTIGVGTCVHDEEGTLIGAVSVSGIVSQMDRKRQKQIAALIKSAIQ</sequence>
<keyword evidence="3" id="KW-0804">Transcription</keyword>
<dbReference type="PROSITE" id="PS51077">
    <property type="entry name" value="HTH_ICLR"/>
    <property type="match status" value="1"/>
</dbReference>
<proteinExistence type="predicted"/>
<feature type="domain" description="IclR-ED" evidence="5">
    <location>
        <begin position="84"/>
        <end position="256"/>
    </location>
</feature>
<dbReference type="Proteomes" id="UP001165427">
    <property type="component" value="Unassembled WGS sequence"/>
</dbReference>
<dbReference type="Pfam" id="PF09339">
    <property type="entry name" value="HTH_IclR"/>
    <property type="match status" value="1"/>
</dbReference>
<dbReference type="InterPro" id="IPR036388">
    <property type="entry name" value="WH-like_DNA-bd_sf"/>
</dbReference>
<comment type="caution">
    <text evidence="6">The sequence shown here is derived from an EMBL/GenBank/DDBJ whole genome shotgun (WGS) entry which is preliminary data.</text>
</comment>
<evidence type="ECO:0000256" key="2">
    <source>
        <dbReference type="ARBA" id="ARBA00023125"/>
    </source>
</evidence>
<dbReference type="Gene3D" id="1.10.10.10">
    <property type="entry name" value="Winged helix-like DNA-binding domain superfamily/Winged helix DNA-binding domain"/>
    <property type="match status" value="1"/>
</dbReference>
<evidence type="ECO:0000313" key="6">
    <source>
        <dbReference type="EMBL" id="MCJ8501539.1"/>
    </source>
</evidence>
<evidence type="ECO:0000313" key="7">
    <source>
        <dbReference type="Proteomes" id="UP001165427"/>
    </source>
</evidence>
<dbReference type="InterPro" id="IPR050707">
    <property type="entry name" value="HTH_MetabolicPath_Reg"/>
</dbReference>
<dbReference type="PANTHER" id="PTHR30136:SF39">
    <property type="entry name" value="TRANSCRIPTIONAL REGULATORY PROTEIN"/>
    <property type="match status" value="1"/>
</dbReference>
<dbReference type="AlphaFoldDB" id="A0AA41UJS7"/>
<feature type="domain" description="HTH iclR-type" evidence="4">
    <location>
        <begin position="20"/>
        <end position="83"/>
    </location>
</feature>
<keyword evidence="7" id="KW-1185">Reference proteome</keyword>
<dbReference type="PANTHER" id="PTHR30136">
    <property type="entry name" value="HELIX-TURN-HELIX TRANSCRIPTIONAL REGULATOR, ICLR FAMILY"/>
    <property type="match status" value="1"/>
</dbReference>
<evidence type="ECO:0000259" key="4">
    <source>
        <dbReference type="PROSITE" id="PS51077"/>
    </source>
</evidence>
<keyword evidence="1" id="KW-0805">Transcription regulation</keyword>
<dbReference type="GO" id="GO:0003700">
    <property type="term" value="F:DNA-binding transcription factor activity"/>
    <property type="evidence" value="ECO:0007669"/>
    <property type="project" value="TreeGrafter"/>
</dbReference>
<evidence type="ECO:0000256" key="3">
    <source>
        <dbReference type="ARBA" id="ARBA00023163"/>
    </source>
</evidence>
<dbReference type="SMART" id="SM00346">
    <property type="entry name" value="HTH_ICLR"/>
    <property type="match status" value="1"/>
</dbReference>
<dbReference type="EMBL" id="JALJRB010000014">
    <property type="protein sequence ID" value="MCJ8501539.1"/>
    <property type="molecule type" value="Genomic_DNA"/>
</dbReference>
<accession>A0AA41UJS7</accession>
<reference evidence="6" key="1">
    <citation type="submission" date="2022-04" db="EMBL/GenBank/DDBJ databases">
        <title>Desulfatitalea alkaliphila sp. nov., a novel anaerobic sulfate-reducing bacterium isolated from terrestrial mud volcano, Taman Peninsula, Russia.</title>
        <authorList>
            <person name="Khomyakova M.A."/>
            <person name="Merkel A.Y."/>
            <person name="Slobodkin A.I."/>
        </authorList>
    </citation>
    <scope>NUCLEOTIDE SEQUENCE</scope>
    <source>
        <strain evidence="6">M08but</strain>
    </source>
</reference>
<dbReference type="PROSITE" id="PS51078">
    <property type="entry name" value="ICLR_ED"/>
    <property type="match status" value="1"/>
</dbReference>
<dbReference type="InterPro" id="IPR029016">
    <property type="entry name" value="GAF-like_dom_sf"/>
</dbReference>
<dbReference type="InterPro" id="IPR036390">
    <property type="entry name" value="WH_DNA-bd_sf"/>
</dbReference>
<organism evidence="6 7">
    <name type="scientific">Desulfatitalea alkaliphila</name>
    <dbReference type="NCBI Taxonomy" id="2929485"/>
    <lineage>
        <taxon>Bacteria</taxon>
        <taxon>Pseudomonadati</taxon>
        <taxon>Thermodesulfobacteriota</taxon>
        <taxon>Desulfobacteria</taxon>
        <taxon>Desulfobacterales</taxon>
        <taxon>Desulfosarcinaceae</taxon>
        <taxon>Desulfatitalea</taxon>
    </lineage>
</organism>
<dbReference type="GO" id="GO:0003677">
    <property type="term" value="F:DNA binding"/>
    <property type="evidence" value="ECO:0007669"/>
    <property type="project" value="UniProtKB-KW"/>
</dbReference>
<dbReference type="GO" id="GO:0045892">
    <property type="term" value="P:negative regulation of DNA-templated transcription"/>
    <property type="evidence" value="ECO:0007669"/>
    <property type="project" value="TreeGrafter"/>
</dbReference>
<dbReference type="Gene3D" id="3.30.450.40">
    <property type="match status" value="1"/>
</dbReference>
<keyword evidence="2" id="KW-0238">DNA-binding</keyword>
<dbReference type="SUPFAM" id="SSF46785">
    <property type="entry name" value="Winged helix' DNA-binding domain"/>
    <property type="match status" value="1"/>
</dbReference>
<evidence type="ECO:0000259" key="5">
    <source>
        <dbReference type="PROSITE" id="PS51078"/>
    </source>
</evidence>
<dbReference type="InterPro" id="IPR005471">
    <property type="entry name" value="Tscrpt_reg_IclR_N"/>
</dbReference>